<evidence type="ECO:0000313" key="1">
    <source>
        <dbReference type="EMBL" id="CDW37581.1"/>
    </source>
</evidence>
<organism evidence="1">
    <name type="scientific">Lepeophtheirus salmonis</name>
    <name type="common">Salmon louse</name>
    <name type="synonym">Caligus salmonis</name>
    <dbReference type="NCBI Taxonomy" id="72036"/>
    <lineage>
        <taxon>Eukaryota</taxon>
        <taxon>Metazoa</taxon>
        <taxon>Ecdysozoa</taxon>
        <taxon>Arthropoda</taxon>
        <taxon>Crustacea</taxon>
        <taxon>Multicrustacea</taxon>
        <taxon>Hexanauplia</taxon>
        <taxon>Copepoda</taxon>
        <taxon>Siphonostomatoida</taxon>
        <taxon>Caligidae</taxon>
        <taxon>Lepeophtheirus</taxon>
    </lineage>
</organism>
<sequence>MPSSEKSESSYASRVQPSRTINDSISFLYGKLRMSLVLEKDLSSPLLKTRGSKLSLSHSSSSNRIAHAVRGMVGHLLPSIFEAGSIFLGIPIL</sequence>
<proteinExistence type="predicted"/>
<protein>
    <submittedName>
        <fullName evidence="1">Uncharacterized protein</fullName>
    </submittedName>
</protein>
<accession>A0A0K2UIS9</accession>
<dbReference type="EMBL" id="HACA01020220">
    <property type="protein sequence ID" value="CDW37581.1"/>
    <property type="molecule type" value="Transcribed_RNA"/>
</dbReference>
<reference evidence="1" key="1">
    <citation type="submission" date="2014-05" db="EMBL/GenBank/DDBJ databases">
        <authorList>
            <person name="Chronopoulou M."/>
        </authorList>
    </citation>
    <scope>NUCLEOTIDE SEQUENCE</scope>
    <source>
        <tissue evidence="1">Whole organism</tissue>
    </source>
</reference>
<name>A0A0K2UIS9_LEPSM</name>
<dbReference type="AlphaFoldDB" id="A0A0K2UIS9"/>